<feature type="domain" description="O-acyltransferase WSD1 C-terminal" evidence="13">
    <location>
        <begin position="339"/>
        <end position="482"/>
    </location>
</feature>
<comment type="pathway">
    <text evidence="2">Lipid metabolism.</text>
</comment>
<evidence type="ECO:0000313" key="15">
    <source>
        <dbReference type="Proteomes" id="UP000256253"/>
    </source>
</evidence>
<dbReference type="GO" id="GO:0019432">
    <property type="term" value="P:triglyceride biosynthetic process"/>
    <property type="evidence" value="ECO:0007669"/>
    <property type="project" value="UniProtKB-UniPathway"/>
</dbReference>
<organism evidence="14 15">
    <name type="scientific">Calidifontibacter indicus</name>
    <dbReference type="NCBI Taxonomy" id="419650"/>
    <lineage>
        <taxon>Bacteria</taxon>
        <taxon>Bacillati</taxon>
        <taxon>Actinomycetota</taxon>
        <taxon>Actinomycetes</taxon>
        <taxon>Micrococcales</taxon>
        <taxon>Dermacoccaceae</taxon>
        <taxon>Calidifontibacter</taxon>
    </lineage>
</organism>
<evidence type="ECO:0000259" key="12">
    <source>
        <dbReference type="Pfam" id="PF03007"/>
    </source>
</evidence>
<dbReference type="InterPro" id="IPR045034">
    <property type="entry name" value="O-acyltransferase_WSD1-like"/>
</dbReference>
<dbReference type="GO" id="GO:0005886">
    <property type="term" value="C:plasma membrane"/>
    <property type="evidence" value="ECO:0007669"/>
    <property type="project" value="TreeGrafter"/>
</dbReference>
<dbReference type="Pfam" id="PF03007">
    <property type="entry name" value="WS_DGAT_cat"/>
    <property type="match status" value="1"/>
</dbReference>
<dbReference type="EMBL" id="QTUA01000001">
    <property type="protein sequence ID" value="REF30540.1"/>
    <property type="molecule type" value="Genomic_DNA"/>
</dbReference>
<keyword evidence="8 11" id="KW-0443">Lipid metabolism</keyword>
<evidence type="ECO:0000256" key="4">
    <source>
        <dbReference type="ARBA" id="ARBA00013244"/>
    </source>
</evidence>
<comment type="pathway">
    <text evidence="1 11">Glycerolipid metabolism; triacylglycerol biosynthesis.</text>
</comment>
<keyword evidence="7 11" id="KW-0319">Glycerol metabolism</keyword>
<keyword evidence="9 11" id="KW-0012">Acyltransferase</keyword>
<dbReference type="Proteomes" id="UP000256253">
    <property type="component" value="Unassembled WGS sequence"/>
</dbReference>
<name>A0A3D9URC3_9MICO</name>
<evidence type="ECO:0000256" key="10">
    <source>
        <dbReference type="ARBA" id="ARBA00048109"/>
    </source>
</evidence>
<evidence type="ECO:0000256" key="6">
    <source>
        <dbReference type="ARBA" id="ARBA00022679"/>
    </source>
</evidence>
<gene>
    <name evidence="14" type="ORF">DFJ65_1551</name>
</gene>
<dbReference type="InterPro" id="IPR004255">
    <property type="entry name" value="O-acyltransferase_WSD1_N"/>
</dbReference>
<dbReference type="PANTHER" id="PTHR31650:SF1">
    <property type="entry name" value="WAX ESTER SYNTHASE_DIACYLGLYCEROL ACYLTRANSFERASE 4-RELATED"/>
    <property type="match status" value="1"/>
</dbReference>
<dbReference type="InterPro" id="IPR009721">
    <property type="entry name" value="O-acyltransferase_WSD1_C"/>
</dbReference>
<evidence type="ECO:0000256" key="9">
    <source>
        <dbReference type="ARBA" id="ARBA00023315"/>
    </source>
</evidence>
<dbReference type="Pfam" id="PF06974">
    <property type="entry name" value="WS_DGAT_C"/>
    <property type="match status" value="1"/>
</dbReference>
<dbReference type="GO" id="GO:0071731">
    <property type="term" value="P:response to nitric oxide"/>
    <property type="evidence" value="ECO:0007669"/>
    <property type="project" value="TreeGrafter"/>
</dbReference>
<reference evidence="14 15" key="1">
    <citation type="submission" date="2018-08" db="EMBL/GenBank/DDBJ databases">
        <title>Sequencing the genomes of 1000 actinobacteria strains.</title>
        <authorList>
            <person name="Klenk H.-P."/>
        </authorList>
    </citation>
    <scope>NUCLEOTIDE SEQUENCE [LARGE SCALE GENOMIC DNA]</scope>
    <source>
        <strain evidence="14 15">DSM 22967</strain>
    </source>
</reference>
<dbReference type="AlphaFoldDB" id="A0A3D9URC3"/>
<keyword evidence="5 11" id="KW-0444">Lipid biosynthesis</keyword>
<feature type="domain" description="O-acyltransferase WSD1-like N-terminal" evidence="12">
    <location>
        <begin position="22"/>
        <end position="279"/>
    </location>
</feature>
<evidence type="ECO:0000256" key="3">
    <source>
        <dbReference type="ARBA" id="ARBA00009587"/>
    </source>
</evidence>
<dbReference type="NCBIfam" id="TIGR02946">
    <property type="entry name" value="acyl_WS_DGAT"/>
    <property type="match status" value="1"/>
</dbReference>
<dbReference type="InterPro" id="IPR014292">
    <property type="entry name" value="Acyl_transf_WS/DGAT"/>
</dbReference>
<evidence type="ECO:0000256" key="11">
    <source>
        <dbReference type="RuleBase" id="RU361241"/>
    </source>
</evidence>
<evidence type="ECO:0000256" key="8">
    <source>
        <dbReference type="ARBA" id="ARBA00023098"/>
    </source>
</evidence>
<sequence length="486" mass="52721">MTGIRVPTGSWNENMGAVADRLSSLDASFLYLEDNTTPMHVGSVMTFKPPQEGFEYDNVLDLVSNRIAFVPRYRQKVRFTPGRISNPVWVDDRDFDITYHVRRSALPKPGTTAQLEEFVGRIQSRALDRSRPLWELYLVEGLQGGRFAIVTKTHQALVDGVNAIDIGQVIVDPEASREDQIPQTWRPRAEPSSVELLADSVWSAVRRPGRALSEGVSAISNVHTLGRRVMGTATDVLGAIARTATSPAPSSPLNTSGGGYRRFVMLESKLADYQKVRSRVTTPTANEHITVHDVVLAAVAGGLRAWLMARGQAVDSGATVRAMVPVSTHSIDDESEADQVTACFVDLPVGEPNARMRLHQVAYAMQQQVDSRTAVGARSLSALSGFAPPTLHSLGARLGSAMSRRMFNLVITNVPGPQHKMYAADAEMVGSCPVIPLGKGQALAIGLTSYNGKVFVGLTADRDTMPDVEMLGQCIEEALSELMIES</sequence>
<evidence type="ECO:0000256" key="5">
    <source>
        <dbReference type="ARBA" id="ARBA00022516"/>
    </source>
</evidence>
<evidence type="ECO:0000256" key="1">
    <source>
        <dbReference type="ARBA" id="ARBA00004771"/>
    </source>
</evidence>
<protein>
    <recommendedName>
        <fullName evidence="4 11">Diacylglycerol O-acyltransferase</fullName>
        <ecNumber evidence="4 11">2.3.1.20</ecNumber>
    </recommendedName>
</protein>
<dbReference type="SUPFAM" id="SSF52777">
    <property type="entry name" value="CoA-dependent acyltransferases"/>
    <property type="match status" value="1"/>
</dbReference>
<dbReference type="GO" id="GO:0006071">
    <property type="term" value="P:glycerol metabolic process"/>
    <property type="evidence" value="ECO:0007669"/>
    <property type="project" value="UniProtKB-KW"/>
</dbReference>
<evidence type="ECO:0000313" key="14">
    <source>
        <dbReference type="EMBL" id="REF30540.1"/>
    </source>
</evidence>
<comment type="caution">
    <text evidence="14">The sequence shown here is derived from an EMBL/GenBank/DDBJ whole genome shotgun (WGS) entry which is preliminary data.</text>
</comment>
<dbReference type="GO" id="GO:0051701">
    <property type="term" value="P:biological process involved in interaction with host"/>
    <property type="evidence" value="ECO:0007669"/>
    <property type="project" value="TreeGrafter"/>
</dbReference>
<comment type="similarity">
    <text evidence="3 11">Belongs to the long-chain O-acyltransferase family.</text>
</comment>
<dbReference type="GO" id="GO:0001666">
    <property type="term" value="P:response to hypoxia"/>
    <property type="evidence" value="ECO:0007669"/>
    <property type="project" value="TreeGrafter"/>
</dbReference>
<dbReference type="PANTHER" id="PTHR31650">
    <property type="entry name" value="O-ACYLTRANSFERASE (WSD1-LIKE) FAMILY PROTEIN"/>
    <property type="match status" value="1"/>
</dbReference>
<evidence type="ECO:0000256" key="7">
    <source>
        <dbReference type="ARBA" id="ARBA00022798"/>
    </source>
</evidence>
<keyword evidence="15" id="KW-1185">Reference proteome</keyword>
<dbReference type="UniPathway" id="UPA00282"/>
<proteinExistence type="inferred from homology"/>
<dbReference type="EC" id="2.3.1.20" evidence="4 11"/>
<accession>A0A3D9URC3</accession>
<keyword evidence="6 11" id="KW-0808">Transferase</keyword>
<evidence type="ECO:0000256" key="2">
    <source>
        <dbReference type="ARBA" id="ARBA00005189"/>
    </source>
</evidence>
<evidence type="ECO:0000259" key="13">
    <source>
        <dbReference type="Pfam" id="PF06974"/>
    </source>
</evidence>
<comment type="catalytic activity">
    <reaction evidence="10 11">
        <text>an acyl-CoA + a 1,2-diacyl-sn-glycerol = a triacyl-sn-glycerol + CoA</text>
        <dbReference type="Rhea" id="RHEA:10868"/>
        <dbReference type="ChEBI" id="CHEBI:17815"/>
        <dbReference type="ChEBI" id="CHEBI:57287"/>
        <dbReference type="ChEBI" id="CHEBI:58342"/>
        <dbReference type="ChEBI" id="CHEBI:64615"/>
        <dbReference type="EC" id="2.3.1.20"/>
    </reaction>
</comment>
<dbReference type="GO" id="GO:0004144">
    <property type="term" value="F:diacylglycerol O-acyltransferase activity"/>
    <property type="evidence" value="ECO:0007669"/>
    <property type="project" value="UniProtKB-EC"/>
</dbReference>